<dbReference type="SUPFAM" id="SSF46894">
    <property type="entry name" value="C-terminal effector domain of the bipartite response regulators"/>
    <property type="match status" value="1"/>
</dbReference>
<dbReference type="PROSITE" id="PS50005">
    <property type="entry name" value="TPR"/>
    <property type="match status" value="1"/>
</dbReference>
<dbReference type="GO" id="GO:0016787">
    <property type="term" value="F:hydrolase activity"/>
    <property type="evidence" value="ECO:0007669"/>
    <property type="project" value="UniProtKB-KW"/>
</dbReference>
<dbReference type="InterPro" id="IPR051677">
    <property type="entry name" value="AfsR-DnrI-RedD_regulator"/>
</dbReference>
<reference evidence="5" key="1">
    <citation type="submission" date="2020-08" db="EMBL/GenBank/DDBJ databases">
        <title>Genome public.</title>
        <authorList>
            <person name="Liu C."/>
            <person name="Sun Q."/>
        </authorList>
    </citation>
    <scope>NUCLEOTIDE SEQUENCE</scope>
    <source>
        <strain evidence="5">BX22</strain>
    </source>
</reference>
<keyword evidence="1" id="KW-0805">Transcription regulation</keyword>
<dbReference type="PANTHER" id="PTHR35807">
    <property type="entry name" value="TRANSCRIPTIONAL REGULATOR REDD-RELATED"/>
    <property type="match status" value="1"/>
</dbReference>
<dbReference type="SUPFAM" id="SSF53474">
    <property type="entry name" value="alpha/beta-Hydrolases"/>
    <property type="match status" value="1"/>
</dbReference>
<protein>
    <submittedName>
        <fullName evidence="5">Alpha/beta fold hydrolase</fullName>
    </submittedName>
</protein>
<gene>
    <name evidence="5" type="ORF">H8S33_02345</name>
</gene>
<keyword evidence="6" id="KW-1185">Reference proteome</keyword>
<dbReference type="InterPro" id="IPR016032">
    <property type="entry name" value="Sig_transdc_resp-reg_C-effctor"/>
</dbReference>
<feature type="domain" description="AB hydrolase-1" evidence="4">
    <location>
        <begin position="27"/>
        <end position="142"/>
    </location>
</feature>
<evidence type="ECO:0000313" key="5">
    <source>
        <dbReference type="EMBL" id="MBC5635657.1"/>
    </source>
</evidence>
<accession>A0A923L378</accession>
<dbReference type="GO" id="GO:0003677">
    <property type="term" value="F:DNA binding"/>
    <property type="evidence" value="ECO:0007669"/>
    <property type="project" value="InterPro"/>
</dbReference>
<dbReference type="AlphaFoldDB" id="A0A923L378"/>
<comment type="caution">
    <text evidence="5">The sequence shown here is derived from an EMBL/GenBank/DDBJ whole genome shotgun (WGS) entry which is preliminary data.</text>
</comment>
<evidence type="ECO:0000256" key="2">
    <source>
        <dbReference type="ARBA" id="ARBA00023163"/>
    </source>
</evidence>
<keyword evidence="3" id="KW-0802">TPR repeat</keyword>
<evidence type="ECO:0000256" key="1">
    <source>
        <dbReference type="ARBA" id="ARBA00023015"/>
    </source>
</evidence>
<evidence type="ECO:0000259" key="4">
    <source>
        <dbReference type="Pfam" id="PF00561"/>
    </source>
</evidence>
<dbReference type="InterPro" id="IPR011990">
    <property type="entry name" value="TPR-like_helical_dom_sf"/>
</dbReference>
<evidence type="ECO:0000256" key="3">
    <source>
        <dbReference type="PROSITE-ProRule" id="PRU00339"/>
    </source>
</evidence>
<dbReference type="Gene3D" id="1.25.40.10">
    <property type="entry name" value="Tetratricopeptide repeat domain"/>
    <property type="match status" value="1"/>
</dbReference>
<dbReference type="Gene3D" id="3.40.50.1820">
    <property type="entry name" value="alpha/beta hydrolase"/>
    <property type="match status" value="1"/>
</dbReference>
<dbReference type="InterPro" id="IPR000073">
    <property type="entry name" value="AB_hydrolase_1"/>
</dbReference>
<dbReference type="Pfam" id="PF00561">
    <property type="entry name" value="Abhydrolase_1"/>
    <property type="match status" value="1"/>
</dbReference>
<keyword evidence="2" id="KW-0804">Transcription</keyword>
<dbReference type="RefSeq" id="WP_186868348.1">
    <property type="nucleotide sequence ID" value="NZ_JACOOL010000001.1"/>
</dbReference>
<evidence type="ECO:0000313" key="6">
    <source>
        <dbReference type="Proteomes" id="UP000637359"/>
    </source>
</evidence>
<dbReference type="SUPFAM" id="SSF48452">
    <property type="entry name" value="TPR-like"/>
    <property type="match status" value="1"/>
</dbReference>
<sequence>MPFKRINGRNVHYQLHNPSSNPSTNDTLIFVHSNAVDLRAYDSLLKTLDCSYPILRYDLRGYGKSENDIPINELTIQHFIMDLRDLIDALDLKSVHLVGWQLGALISAGYAALFPTMVKTVMLMAMPCHPPHMIESIRTHRRELSANQKEIPFDYLEAMATTLPKGHSELKRLREYAKGIEFELYVKAMDLSVSADPITPIKQISCPVLILSGAKEMLFPFHYLKLHTVHIPHCHHLIIPNAASFIVLEQPKLIAQIIDDFVTEQHDTPTIKDSFIRDLGESMLEYVNQIQNEWLHKLHAHKQLQVKMLGYFRVTIQGKPSEVGWNKRFAKQLLLYLLLNRSTTRENICEALWPNMPIQQARANLRVYLSHLRKLLTIPDSEYSFLVIDGSHVYLQGDIHCDVTTLLEQIREAMKERIPSIRQQLIDQLVQSLPINLIEDTQATDWLLAWHTQLEEDIIELVLWNAQHYQKQKDYDSAIHQLKKALQFSPDMELYQCLIDIYEENGNLDKALKWRQRMQQFDHL</sequence>
<dbReference type="Proteomes" id="UP000637359">
    <property type="component" value="Unassembled WGS sequence"/>
</dbReference>
<dbReference type="GO" id="GO:0006355">
    <property type="term" value="P:regulation of DNA-templated transcription"/>
    <property type="evidence" value="ECO:0007669"/>
    <property type="project" value="InterPro"/>
</dbReference>
<keyword evidence="5" id="KW-0378">Hydrolase</keyword>
<feature type="repeat" description="TPR" evidence="3">
    <location>
        <begin position="459"/>
        <end position="492"/>
    </location>
</feature>
<dbReference type="InterPro" id="IPR019734">
    <property type="entry name" value="TPR_rpt"/>
</dbReference>
<dbReference type="Gene3D" id="1.10.10.10">
    <property type="entry name" value="Winged helix-like DNA-binding domain superfamily/Winged helix DNA-binding domain"/>
    <property type="match status" value="1"/>
</dbReference>
<dbReference type="InterPro" id="IPR029058">
    <property type="entry name" value="AB_hydrolase_fold"/>
</dbReference>
<dbReference type="PRINTS" id="PR00111">
    <property type="entry name" value="ABHYDROLASE"/>
</dbReference>
<name>A0A923L378_9BACI</name>
<dbReference type="EMBL" id="JACOOL010000001">
    <property type="protein sequence ID" value="MBC5635657.1"/>
    <property type="molecule type" value="Genomic_DNA"/>
</dbReference>
<dbReference type="InterPro" id="IPR036388">
    <property type="entry name" value="WH-like_DNA-bd_sf"/>
</dbReference>
<proteinExistence type="predicted"/>
<organism evidence="5 6">
    <name type="scientific">Ornithinibacillus hominis</name>
    <dbReference type="NCBI Taxonomy" id="2763055"/>
    <lineage>
        <taxon>Bacteria</taxon>
        <taxon>Bacillati</taxon>
        <taxon>Bacillota</taxon>
        <taxon>Bacilli</taxon>
        <taxon>Bacillales</taxon>
        <taxon>Bacillaceae</taxon>
        <taxon>Ornithinibacillus</taxon>
    </lineage>
</organism>